<reference evidence="2 3" key="1">
    <citation type="submission" date="2019-08" db="EMBL/GenBank/DDBJ databases">
        <title>Deep-cultivation of Planctomycetes and their phenomic and genomic characterization uncovers novel biology.</title>
        <authorList>
            <person name="Wiegand S."/>
            <person name="Jogler M."/>
            <person name="Boedeker C."/>
            <person name="Pinto D."/>
            <person name="Vollmers J."/>
            <person name="Rivas-Marin E."/>
            <person name="Kohn T."/>
            <person name="Peeters S.H."/>
            <person name="Heuer A."/>
            <person name="Rast P."/>
            <person name="Oberbeckmann S."/>
            <person name="Bunk B."/>
            <person name="Jeske O."/>
            <person name="Meyerdierks A."/>
            <person name="Storesund J.E."/>
            <person name="Kallscheuer N."/>
            <person name="Luecker S."/>
            <person name="Lage O.M."/>
            <person name="Pohl T."/>
            <person name="Merkel B.J."/>
            <person name="Hornburger P."/>
            <person name="Mueller R.-W."/>
            <person name="Bruemmer F."/>
            <person name="Labrenz M."/>
            <person name="Spormann A.M."/>
            <person name="Op den Camp H."/>
            <person name="Overmann J."/>
            <person name="Amann R."/>
            <person name="Jetten M.S.M."/>
            <person name="Mascher T."/>
            <person name="Medema M.H."/>
            <person name="Devos D.P."/>
            <person name="Kaster A.-K."/>
            <person name="Ovreas L."/>
            <person name="Rohde M."/>
            <person name="Galperin M.Y."/>
            <person name="Jogler C."/>
        </authorList>
    </citation>
    <scope>NUCLEOTIDE SEQUENCE [LARGE SCALE GENOMIC DNA]</scope>
    <source>
        <strain evidence="2 3">OJF2</strain>
    </source>
</reference>
<evidence type="ECO:0000313" key="3">
    <source>
        <dbReference type="Proteomes" id="UP000324233"/>
    </source>
</evidence>
<protein>
    <submittedName>
        <fullName evidence="2">Uncharacterized protein</fullName>
    </submittedName>
</protein>
<dbReference type="AlphaFoldDB" id="A0A5B9VVJ8"/>
<dbReference type="KEGG" id="agv:OJF2_04240"/>
<sequence length="319" mass="34760">MALSELQRELTRILTDPSLRERFLAAAAEDEGRGDAPGARDWMENPSGEDRVVEFSLPPEEGERPLSISPLRKGGTGGWIRSPLPAPTTPSDSPFVRGRTKFGLPRSAASRGISEADAERRSTGTSLPDEPLLILASVPPEQLRHYAEGLIHKRRGAVANCLPATTRALGPRLLADLFRRHAADSWPAGPKRHRDDAITFAGRLARGELLPDVPPWLADAAAFESAALQARDPSRRLVITLLRYRPDALIPALLAGQPGDEVPRRPTLVAWIRWRAGGDARFVRASVPGLGRSLIPSWPPPVPDGVFGRRKRPSARSHP</sequence>
<dbReference type="EMBL" id="CP042997">
    <property type="protein sequence ID" value="QEH31957.1"/>
    <property type="molecule type" value="Genomic_DNA"/>
</dbReference>
<gene>
    <name evidence="2" type="ORF">OJF2_04240</name>
</gene>
<evidence type="ECO:0000313" key="2">
    <source>
        <dbReference type="EMBL" id="QEH31957.1"/>
    </source>
</evidence>
<dbReference type="Proteomes" id="UP000324233">
    <property type="component" value="Chromosome"/>
</dbReference>
<proteinExistence type="predicted"/>
<name>A0A5B9VVJ8_9BACT</name>
<feature type="region of interest" description="Disordered" evidence="1">
    <location>
        <begin position="25"/>
        <end position="125"/>
    </location>
</feature>
<evidence type="ECO:0000256" key="1">
    <source>
        <dbReference type="SAM" id="MobiDB-lite"/>
    </source>
</evidence>
<keyword evidence="3" id="KW-1185">Reference proteome</keyword>
<organism evidence="2 3">
    <name type="scientific">Aquisphaera giovannonii</name>
    <dbReference type="NCBI Taxonomy" id="406548"/>
    <lineage>
        <taxon>Bacteria</taxon>
        <taxon>Pseudomonadati</taxon>
        <taxon>Planctomycetota</taxon>
        <taxon>Planctomycetia</taxon>
        <taxon>Isosphaerales</taxon>
        <taxon>Isosphaeraceae</taxon>
        <taxon>Aquisphaera</taxon>
    </lineage>
</organism>
<accession>A0A5B9VVJ8</accession>